<evidence type="ECO:0000313" key="3">
    <source>
        <dbReference type="EMBL" id="ACU73548.1"/>
    </source>
</evidence>
<dbReference type="STRING" id="479433.Caci_4687"/>
<proteinExistence type="inferred from homology"/>
<organism evidence="3 4">
    <name type="scientific">Catenulispora acidiphila (strain DSM 44928 / JCM 14897 / NBRC 102108 / NRRL B-24433 / ID139908)</name>
    <dbReference type="NCBI Taxonomy" id="479433"/>
    <lineage>
        <taxon>Bacteria</taxon>
        <taxon>Bacillati</taxon>
        <taxon>Actinomycetota</taxon>
        <taxon>Actinomycetes</taxon>
        <taxon>Catenulisporales</taxon>
        <taxon>Catenulisporaceae</taxon>
        <taxon>Catenulispora</taxon>
    </lineage>
</organism>
<evidence type="ECO:0000313" key="4">
    <source>
        <dbReference type="Proteomes" id="UP000000851"/>
    </source>
</evidence>
<gene>
    <name evidence="3" type="ordered locus">Caci_4687</name>
</gene>
<comment type="similarity">
    <text evidence="1">Belongs to the ROK (NagC/XylR) family.</text>
</comment>
<dbReference type="PANTHER" id="PTHR18964">
    <property type="entry name" value="ROK (REPRESSOR, ORF, KINASE) FAMILY"/>
    <property type="match status" value="1"/>
</dbReference>
<evidence type="ECO:0000259" key="2">
    <source>
        <dbReference type="Pfam" id="PF09339"/>
    </source>
</evidence>
<dbReference type="KEGG" id="cai:Caci_4687"/>
<dbReference type="Gene3D" id="1.10.10.10">
    <property type="entry name" value="Winged helix-like DNA-binding domain superfamily/Winged helix DNA-binding domain"/>
    <property type="match status" value="1"/>
</dbReference>
<dbReference type="Pfam" id="PF00480">
    <property type="entry name" value="ROK"/>
    <property type="match status" value="2"/>
</dbReference>
<dbReference type="SUPFAM" id="SSF46785">
    <property type="entry name" value="Winged helix' DNA-binding domain"/>
    <property type="match status" value="1"/>
</dbReference>
<dbReference type="EMBL" id="CP001700">
    <property type="protein sequence ID" value="ACU73548.1"/>
    <property type="molecule type" value="Genomic_DNA"/>
</dbReference>
<dbReference type="InParanoid" id="C7PZN3"/>
<dbReference type="InterPro" id="IPR036388">
    <property type="entry name" value="WH-like_DNA-bd_sf"/>
</dbReference>
<dbReference type="Proteomes" id="UP000000851">
    <property type="component" value="Chromosome"/>
</dbReference>
<dbReference type="RefSeq" id="WP_015793277.1">
    <property type="nucleotide sequence ID" value="NC_013131.1"/>
</dbReference>
<dbReference type="Gene3D" id="3.30.420.40">
    <property type="match status" value="2"/>
</dbReference>
<dbReference type="HOGENOM" id="CLU_036604_13_3_11"/>
<dbReference type="Pfam" id="PF09339">
    <property type="entry name" value="HTH_IclR"/>
    <property type="match status" value="1"/>
</dbReference>
<dbReference type="eggNOG" id="COG1940">
    <property type="taxonomic scope" value="Bacteria"/>
</dbReference>
<dbReference type="InterPro" id="IPR000600">
    <property type="entry name" value="ROK"/>
</dbReference>
<reference evidence="3 4" key="1">
    <citation type="journal article" date="2009" name="Stand. Genomic Sci.">
        <title>Complete genome sequence of Catenulispora acidiphila type strain (ID 139908).</title>
        <authorList>
            <person name="Copeland A."/>
            <person name="Lapidus A."/>
            <person name="Glavina Del Rio T."/>
            <person name="Nolan M."/>
            <person name="Lucas S."/>
            <person name="Chen F."/>
            <person name="Tice H."/>
            <person name="Cheng J.F."/>
            <person name="Bruce D."/>
            <person name="Goodwin L."/>
            <person name="Pitluck S."/>
            <person name="Mikhailova N."/>
            <person name="Pati A."/>
            <person name="Ivanova N."/>
            <person name="Mavromatis K."/>
            <person name="Chen A."/>
            <person name="Palaniappan K."/>
            <person name="Chain P."/>
            <person name="Land M."/>
            <person name="Hauser L."/>
            <person name="Chang Y.J."/>
            <person name="Jeffries C.D."/>
            <person name="Chertkov O."/>
            <person name="Brettin T."/>
            <person name="Detter J.C."/>
            <person name="Han C."/>
            <person name="Ali Z."/>
            <person name="Tindall B.J."/>
            <person name="Goker M."/>
            <person name="Bristow J."/>
            <person name="Eisen J.A."/>
            <person name="Markowitz V."/>
            <person name="Hugenholtz P."/>
            <person name="Kyrpides N.C."/>
            <person name="Klenk H.P."/>
        </authorList>
    </citation>
    <scope>NUCLEOTIDE SEQUENCE [LARGE SCALE GENOMIC DNA]</scope>
    <source>
        <strain evidence="4">DSM 44928 / JCM 14897 / NBRC 102108 / NRRL B-24433 / ID139908</strain>
    </source>
</reference>
<protein>
    <submittedName>
        <fullName evidence="3">ROK family protein</fullName>
    </submittedName>
</protein>
<dbReference type="PANTHER" id="PTHR18964:SF149">
    <property type="entry name" value="BIFUNCTIONAL UDP-N-ACETYLGLUCOSAMINE 2-EPIMERASE_N-ACETYLMANNOSAMINE KINASE"/>
    <property type="match status" value="1"/>
</dbReference>
<keyword evidence="4" id="KW-1185">Reference proteome</keyword>
<dbReference type="GO" id="GO:0006355">
    <property type="term" value="P:regulation of DNA-templated transcription"/>
    <property type="evidence" value="ECO:0007669"/>
    <property type="project" value="InterPro"/>
</dbReference>
<dbReference type="InterPro" id="IPR043129">
    <property type="entry name" value="ATPase_NBD"/>
</dbReference>
<evidence type="ECO:0000256" key="1">
    <source>
        <dbReference type="ARBA" id="ARBA00006479"/>
    </source>
</evidence>
<dbReference type="AlphaFoldDB" id="C7PZN3"/>
<sequence length="391" mass="40570">MTELSVNGADAVLLRRLRLLSVVDALRRTGPQPLTALARQTGLSRPIVQTLADELTEIGWVAAVAPAEPNGVGRPARAFRFRAEAGSVAGLDIGAHAITALVADLDGEVRGRSRITVSPSTPAAERLASAKATLTEACTAAGLEPARLSQLGVASTGVIEHSGRVALSVALPGWTGIDIPAAFADTVRCPVVAENDGRAAALAERWRGAGRDVEDMVYIHAGFRTGNGVFVGGRLLRGHTGAAGEIGALPSSGWAEAPTHLLGFSGLDEEVRLEQTAEFVFSRARAGDPTALVATERFVRALAGGIAALVLTFDPELVVFGGGISRSADLVLDRLTAELERDCIRVPPVVASSLDAEWVVLGAVRVALDAIEARYFATGISEPLAPPPIAA</sequence>
<dbReference type="InterPro" id="IPR036390">
    <property type="entry name" value="WH_DNA-bd_sf"/>
</dbReference>
<dbReference type="GO" id="GO:0003677">
    <property type="term" value="F:DNA binding"/>
    <property type="evidence" value="ECO:0007669"/>
    <property type="project" value="InterPro"/>
</dbReference>
<feature type="domain" description="HTH iclR-type" evidence="2">
    <location>
        <begin position="18"/>
        <end position="62"/>
    </location>
</feature>
<dbReference type="InterPro" id="IPR005471">
    <property type="entry name" value="Tscrpt_reg_IclR_N"/>
</dbReference>
<dbReference type="OrthoDB" id="37575at2"/>
<name>C7PZN3_CATAD</name>
<dbReference type="SUPFAM" id="SSF53067">
    <property type="entry name" value="Actin-like ATPase domain"/>
    <property type="match status" value="1"/>
</dbReference>
<accession>C7PZN3</accession>